<evidence type="ECO:0000313" key="2">
    <source>
        <dbReference type="EMBL" id="MEL1265973.1"/>
    </source>
</evidence>
<keyword evidence="3" id="KW-1185">Reference proteome</keyword>
<dbReference type="Gene3D" id="3.40.960.10">
    <property type="entry name" value="VSR Endonuclease"/>
    <property type="match status" value="1"/>
</dbReference>
<dbReference type="Pfam" id="PF04480">
    <property type="entry name" value="DUF559"/>
    <property type="match status" value="1"/>
</dbReference>
<organism evidence="2 3">
    <name type="scientific">Pseudoxanthomonas putridarboris</name>
    <dbReference type="NCBI Taxonomy" id="752605"/>
    <lineage>
        <taxon>Bacteria</taxon>
        <taxon>Pseudomonadati</taxon>
        <taxon>Pseudomonadota</taxon>
        <taxon>Gammaproteobacteria</taxon>
        <taxon>Lysobacterales</taxon>
        <taxon>Lysobacteraceae</taxon>
        <taxon>Pseudoxanthomonas</taxon>
    </lineage>
</organism>
<accession>A0ABU9J405</accession>
<dbReference type="Proteomes" id="UP001459204">
    <property type="component" value="Unassembled WGS sequence"/>
</dbReference>
<dbReference type="InterPro" id="IPR047216">
    <property type="entry name" value="Endonuclease_DUF559_bact"/>
</dbReference>
<feature type="domain" description="DUF559" evidence="1">
    <location>
        <begin position="7"/>
        <end position="108"/>
    </location>
</feature>
<keyword evidence="2" id="KW-0255">Endonuclease</keyword>
<comment type="caution">
    <text evidence="2">The sequence shown here is derived from an EMBL/GenBank/DDBJ whole genome shotgun (WGS) entry which is preliminary data.</text>
</comment>
<dbReference type="PANTHER" id="PTHR38590">
    <property type="entry name" value="BLL0828 PROTEIN"/>
    <property type="match status" value="1"/>
</dbReference>
<dbReference type="CDD" id="cd01038">
    <property type="entry name" value="Endonuclease_DUF559"/>
    <property type="match status" value="1"/>
</dbReference>
<keyword evidence="2" id="KW-0378">Hydrolase</keyword>
<name>A0ABU9J405_9GAMM</name>
<protein>
    <submittedName>
        <fullName evidence="2">Endonuclease domain-containing protein</fullName>
    </submittedName>
</protein>
<evidence type="ECO:0000259" key="1">
    <source>
        <dbReference type="Pfam" id="PF04480"/>
    </source>
</evidence>
<proteinExistence type="predicted"/>
<dbReference type="SUPFAM" id="SSF52980">
    <property type="entry name" value="Restriction endonuclease-like"/>
    <property type="match status" value="1"/>
</dbReference>
<dbReference type="GO" id="GO:0004519">
    <property type="term" value="F:endonuclease activity"/>
    <property type="evidence" value="ECO:0007669"/>
    <property type="project" value="UniProtKB-KW"/>
</dbReference>
<keyword evidence="2" id="KW-0540">Nuclease</keyword>
<reference evidence="2 3" key="1">
    <citation type="submission" date="2024-04" db="EMBL/GenBank/DDBJ databases">
        <title>Draft genome sequence of Pseudoxanthomonas putridarboris WD12.</title>
        <authorList>
            <person name="Oh J."/>
        </authorList>
    </citation>
    <scope>NUCLEOTIDE SEQUENCE [LARGE SCALE GENOMIC DNA]</scope>
    <source>
        <strain evidence="2 3">WD12</strain>
    </source>
</reference>
<evidence type="ECO:0000313" key="3">
    <source>
        <dbReference type="Proteomes" id="UP001459204"/>
    </source>
</evidence>
<dbReference type="InterPro" id="IPR007569">
    <property type="entry name" value="DUF559"/>
</dbReference>
<dbReference type="PANTHER" id="PTHR38590:SF1">
    <property type="entry name" value="BLL0828 PROTEIN"/>
    <property type="match status" value="1"/>
</dbReference>
<sequence length="129" mass="14750">MRQGQKTGAARRLRREATDAERLLWHRLRNRTLSGLKFRRQVPVGPYVVDFLCIEYRLVVEADGGQHAEPGMDASRDAFLRSKGFRVLRFWNNDILMRLDVVCETILLAAYRPPLFLPPCPGEGAEPEG</sequence>
<dbReference type="EMBL" id="JBBWWT010000010">
    <property type="protein sequence ID" value="MEL1265973.1"/>
    <property type="molecule type" value="Genomic_DNA"/>
</dbReference>
<gene>
    <name evidence="2" type="ORF">AAD027_16590</name>
</gene>
<dbReference type="RefSeq" id="WP_341727140.1">
    <property type="nucleotide sequence ID" value="NZ_JBBWWT010000010.1"/>
</dbReference>
<dbReference type="InterPro" id="IPR011335">
    <property type="entry name" value="Restrct_endonuc-II-like"/>
</dbReference>